<evidence type="ECO:0000313" key="3">
    <source>
        <dbReference type="Proteomes" id="UP000499080"/>
    </source>
</evidence>
<evidence type="ECO:0000256" key="1">
    <source>
        <dbReference type="SAM" id="MobiDB-lite"/>
    </source>
</evidence>
<comment type="caution">
    <text evidence="2">The sequence shown here is derived from an EMBL/GenBank/DDBJ whole genome shotgun (WGS) entry which is preliminary data.</text>
</comment>
<feature type="region of interest" description="Disordered" evidence="1">
    <location>
        <begin position="46"/>
        <end position="66"/>
    </location>
</feature>
<proteinExistence type="predicted"/>
<sequence>MDSVAFYVGQSYLKSPKIDADVQWIDGVLGFKGSLPPDIAIAGPRTFEPRSDDEDDVWGGTPSPKFRTTPPGGRLIDYAGFSVQQAPYKADLQFDRVSNLAPEARDLTNRPTPPSTFLVMKPYVKFHLSNVLHFNDCSYMQSDGWTDYGFPPKFDSNLRFGYQSHVPNFIRLVHSVYD</sequence>
<keyword evidence="3" id="KW-1185">Reference proteome</keyword>
<dbReference type="Proteomes" id="UP000499080">
    <property type="component" value="Unassembled WGS sequence"/>
</dbReference>
<dbReference type="AlphaFoldDB" id="A0A4Y2F460"/>
<reference evidence="2 3" key="1">
    <citation type="journal article" date="2019" name="Sci. Rep.">
        <title>Orb-weaving spider Araneus ventricosus genome elucidates the spidroin gene catalogue.</title>
        <authorList>
            <person name="Kono N."/>
            <person name="Nakamura H."/>
            <person name="Ohtoshi R."/>
            <person name="Moran D.A.P."/>
            <person name="Shinohara A."/>
            <person name="Yoshida Y."/>
            <person name="Fujiwara M."/>
            <person name="Mori M."/>
            <person name="Tomita M."/>
            <person name="Arakawa K."/>
        </authorList>
    </citation>
    <scope>NUCLEOTIDE SEQUENCE [LARGE SCALE GENOMIC DNA]</scope>
</reference>
<gene>
    <name evidence="2" type="ORF">AVEN_244971_1</name>
</gene>
<organism evidence="2 3">
    <name type="scientific">Araneus ventricosus</name>
    <name type="common">Orbweaver spider</name>
    <name type="synonym">Epeira ventricosa</name>
    <dbReference type="NCBI Taxonomy" id="182803"/>
    <lineage>
        <taxon>Eukaryota</taxon>
        <taxon>Metazoa</taxon>
        <taxon>Ecdysozoa</taxon>
        <taxon>Arthropoda</taxon>
        <taxon>Chelicerata</taxon>
        <taxon>Arachnida</taxon>
        <taxon>Araneae</taxon>
        <taxon>Araneomorphae</taxon>
        <taxon>Entelegynae</taxon>
        <taxon>Araneoidea</taxon>
        <taxon>Araneidae</taxon>
        <taxon>Araneus</taxon>
    </lineage>
</organism>
<evidence type="ECO:0000313" key="2">
    <source>
        <dbReference type="EMBL" id="GBM35901.1"/>
    </source>
</evidence>
<protein>
    <submittedName>
        <fullName evidence="2">Uncharacterized protein</fullName>
    </submittedName>
</protein>
<dbReference type="EMBL" id="BGPR01000797">
    <property type="protein sequence ID" value="GBM35901.1"/>
    <property type="molecule type" value="Genomic_DNA"/>
</dbReference>
<name>A0A4Y2F460_ARAVE</name>
<accession>A0A4Y2F460</accession>